<organism evidence="1">
    <name type="scientific">Gaeumannomyces tritici (strain R3-111a-1)</name>
    <name type="common">Wheat and barley take-all root rot fungus</name>
    <name type="synonym">Gaeumannomyces graminis var. tritici</name>
    <dbReference type="NCBI Taxonomy" id="644352"/>
    <lineage>
        <taxon>Eukaryota</taxon>
        <taxon>Fungi</taxon>
        <taxon>Dikarya</taxon>
        <taxon>Ascomycota</taxon>
        <taxon>Pezizomycotina</taxon>
        <taxon>Sordariomycetes</taxon>
        <taxon>Sordariomycetidae</taxon>
        <taxon>Magnaporthales</taxon>
        <taxon>Magnaporthaceae</taxon>
        <taxon>Gaeumannomyces</taxon>
    </lineage>
</organism>
<dbReference type="Proteomes" id="UP000006039">
    <property type="component" value="Unassembled WGS sequence"/>
</dbReference>
<dbReference type="EMBL" id="GL385500">
    <property type="protein sequence ID" value="EJT68397.1"/>
    <property type="molecule type" value="Genomic_DNA"/>
</dbReference>
<proteinExistence type="predicted"/>
<dbReference type="VEuPathDB" id="FungiDB:GGTG_14026"/>
<evidence type="ECO:0000313" key="1">
    <source>
        <dbReference type="EMBL" id="EJT68397.1"/>
    </source>
</evidence>
<dbReference type="HOGENOM" id="CLU_1315484_0_0_1"/>
<sequence>MTAYVLRRLSSPLIASGLRRLAIGRAKVACTSIVKSDTSVQQQRCAFPTTPAAYMIRFSAFRAPGYCCCLHIALPRHCRNTRANRSNVGIQTLGSAPSFDALLYPTIESPDVLDETLFALTYLGTSVATYLDGGARSGKGDRHARQMQTTVAWTPSTRKEGLTAVGQVAIRSEPLRRARERPSPRLMCHEQSGLRALDGDQVQIQAHRA</sequence>
<dbReference type="GeneID" id="20354484"/>
<keyword evidence="3" id="KW-1185">Reference proteome</keyword>
<reference evidence="2" key="5">
    <citation type="submission" date="2018-04" db="UniProtKB">
        <authorList>
            <consortium name="EnsemblFungi"/>
        </authorList>
    </citation>
    <scope>IDENTIFICATION</scope>
    <source>
        <strain evidence="2">R3-111a-1</strain>
    </source>
</reference>
<evidence type="ECO:0000313" key="2">
    <source>
        <dbReference type="EnsemblFungi" id="EJT68397"/>
    </source>
</evidence>
<evidence type="ECO:0000313" key="3">
    <source>
        <dbReference type="Proteomes" id="UP000006039"/>
    </source>
</evidence>
<gene>
    <name evidence="2" type="primary">20354484</name>
    <name evidence="1" type="ORF">GGTG_14026</name>
</gene>
<dbReference type="AlphaFoldDB" id="J3PKH0"/>
<dbReference type="EnsemblFungi" id="EJT68397">
    <property type="protein sequence ID" value="EJT68397"/>
    <property type="gene ID" value="GGTG_14026"/>
</dbReference>
<reference evidence="2" key="4">
    <citation type="journal article" date="2015" name="G3 (Bethesda)">
        <title>Genome sequences of three phytopathogenic species of the Magnaporthaceae family of fungi.</title>
        <authorList>
            <person name="Okagaki L.H."/>
            <person name="Nunes C.C."/>
            <person name="Sailsbery J."/>
            <person name="Clay B."/>
            <person name="Brown D."/>
            <person name="John T."/>
            <person name="Oh Y."/>
            <person name="Young N."/>
            <person name="Fitzgerald M."/>
            <person name="Haas B.J."/>
            <person name="Zeng Q."/>
            <person name="Young S."/>
            <person name="Adiconis X."/>
            <person name="Fan L."/>
            <person name="Levin J.Z."/>
            <person name="Mitchell T.K."/>
            <person name="Okubara P.A."/>
            <person name="Farman M.L."/>
            <person name="Kohn L.M."/>
            <person name="Birren B."/>
            <person name="Ma L.-J."/>
            <person name="Dean R.A."/>
        </authorList>
    </citation>
    <scope>NUCLEOTIDE SEQUENCE</scope>
    <source>
        <strain evidence="2">R3-111a-1</strain>
    </source>
</reference>
<reference evidence="1" key="3">
    <citation type="submission" date="2010-09" db="EMBL/GenBank/DDBJ databases">
        <title>Annotation of Gaeumannomyces graminis var. tritici R3-111a-1.</title>
        <authorList>
            <consortium name="The Broad Institute Genome Sequencing Platform"/>
            <person name="Ma L.-J."/>
            <person name="Dead R."/>
            <person name="Young S.K."/>
            <person name="Zeng Q."/>
            <person name="Gargeya S."/>
            <person name="Fitzgerald M."/>
            <person name="Haas B."/>
            <person name="Abouelleil A."/>
            <person name="Alvarado L."/>
            <person name="Arachchi H.M."/>
            <person name="Berlin A."/>
            <person name="Brown A."/>
            <person name="Chapman S.B."/>
            <person name="Chen Z."/>
            <person name="Dunbar C."/>
            <person name="Freedman E."/>
            <person name="Gearin G."/>
            <person name="Gellesch M."/>
            <person name="Goldberg J."/>
            <person name="Griggs A."/>
            <person name="Gujja S."/>
            <person name="Heiman D."/>
            <person name="Howarth C."/>
            <person name="Larson L."/>
            <person name="Lui A."/>
            <person name="MacDonald P.J.P."/>
            <person name="Mehta T."/>
            <person name="Montmayeur A."/>
            <person name="Murphy C."/>
            <person name="Neiman D."/>
            <person name="Pearson M."/>
            <person name="Priest M."/>
            <person name="Roberts A."/>
            <person name="Saif S."/>
            <person name="Shea T."/>
            <person name="Shenoy N."/>
            <person name="Sisk P."/>
            <person name="Stolte C."/>
            <person name="Sykes S."/>
            <person name="Yandava C."/>
            <person name="Wortman J."/>
            <person name="Nusbaum C."/>
            <person name="Birren B."/>
        </authorList>
    </citation>
    <scope>NUCLEOTIDE SEQUENCE</scope>
    <source>
        <strain evidence="1">R3-111a-1</strain>
    </source>
</reference>
<reference evidence="3" key="1">
    <citation type="submission" date="2010-07" db="EMBL/GenBank/DDBJ databases">
        <title>The genome sequence of Gaeumannomyces graminis var. tritici strain R3-111a-1.</title>
        <authorList>
            <consortium name="The Broad Institute Genome Sequencing Platform"/>
            <person name="Ma L.-J."/>
            <person name="Dead R."/>
            <person name="Young S."/>
            <person name="Zeng Q."/>
            <person name="Koehrsen M."/>
            <person name="Alvarado L."/>
            <person name="Berlin A."/>
            <person name="Chapman S.B."/>
            <person name="Chen Z."/>
            <person name="Freedman E."/>
            <person name="Gellesch M."/>
            <person name="Goldberg J."/>
            <person name="Griggs A."/>
            <person name="Gujja S."/>
            <person name="Heilman E.R."/>
            <person name="Heiman D."/>
            <person name="Hepburn T."/>
            <person name="Howarth C."/>
            <person name="Jen D."/>
            <person name="Larson L."/>
            <person name="Mehta T."/>
            <person name="Neiman D."/>
            <person name="Pearson M."/>
            <person name="Roberts A."/>
            <person name="Saif S."/>
            <person name="Shea T."/>
            <person name="Shenoy N."/>
            <person name="Sisk P."/>
            <person name="Stolte C."/>
            <person name="Sykes S."/>
            <person name="Walk T."/>
            <person name="White J."/>
            <person name="Yandava C."/>
            <person name="Haas B."/>
            <person name="Nusbaum C."/>
            <person name="Birren B."/>
        </authorList>
    </citation>
    <scope>NUCLEOTIDE SEQUENCE [LARGE SCALE GENOMIC DNA]</scope>
    <source>
        <strain evidence="3">R3-111a-1</strain>
    </source>
</reference>
<dbReference type="RefSeq" id="XP_009230216.1">
    <property type="nucleotide sequence ID" value="XM_009231952.1"/>
</dbReference>
<protein>
    <submittedName>
        <fullName evidence="1 2">Uncharacterized protein</fullName>
    </submittedName>
</protein>
<accession>J3PKH0</accession>
<reference evidence="1" key="2">
    <citation type="submission" date="2010-07" db="EMBL/GenBank/DDBJ databases">
        <authorList>
            <consortium name="The Broad Institute Genome Sequencing Platform"/>
            <consortium name="Broad Institute Genome Sequencing Center for Infectious Disease"/>
            <person name="Ma L.-J."/>
            <person name="Dead R."/>
            <person name="Young S."/>
            <person name="Zeng Q."/>
            <person name="Koehrsen M."/>
            <person name="Alvarado L."/>
            <person name="Berlin A."/>
            <person name="Chapman S.B."/>
            <person name="Chen Z."/>
            <person name="Freedman E."/>
            <person name="Gellesch M."/>
            <person name="Goldberg J."/>
            <person name="Griggs A."/>
            <person name="Gujja S."/>
            <person name="Heilman E.R."/>
            <person name="Heiman D."/>
            <person name="Hepburn T."/>
            <person name="Howarth C."/>
            <person name="Jen D."/>
            <person name="Larson L."/>
            <person name="Mehta T."/>
            <person name="Neiman D."/>
            <person name="Pearson M."/>
            <person name="Roberts A."/>
            <person name="Saif S."/>
            <person name="Shea T."/>
            <person name="Shenoy N."/>
            <person name="Sisk P."/>
            <person name="Stolte C."/>
            <person name="Sykes S."/>
            <person name="Walk T."/>
            <person name="White J."/>
            <person name="Yandava C."/>
            <person name="Haas B."/>
            <person name="Nusbaum C."/>
            <person name="Birren B."/>
        </authorList>
    </citation>
    <scope>NUCLEOTIDE SEQUENCE</scope>
    <source>
        <strain evidence="1">R3-111a-1</strain>
    </source>
</reference>
<name>J3PKH0_GAET3</name>